<dbReference type="OrthoDB" id="20273at2759"/>
<feature type="domain" description="Glycosyl transferase family 28 C-terminal" evidence="8">
    <location>
        <begin position="5"/>
        <end position="140"/>
    </location>
</feature>
<reference evidence="9 10" key="1">
    <citation type="journal article" date="2012" name="PLoS Pathog.">
        <title>Diverse lifestyles and strategies of plant pathogenesis encoded in the genomes of eighteen Dothideomycetes fungi.</title>
        <authorList>
            <person name="Ohm R.A."/>
            <person name="Feau N."/>
            <person name="Henrissat B."/>
            <person name="Schoch C.L."/>
            <person name="Horwitz B.A."/>
            <person name="Barry K.W."/>
            <person name="Condon B.J."/>
            <person name="Copeland A.C."/>
            <person name="Dhillon B."/>
            <person name="Glaser F."/>
            <person name="Hesse C.N."/>
            <person name="Kosti I."/>
            <person name="LaButti K."/>
            <person name="Lindquist E.A."/>
            <person name="Lucas S."/>
            <person name="Salamov A.A."/>
            <person name="Bradshaw R.E."/>
            <person name="Ciuffetti L."/>
            <person name="Hamelin R.C."/>
            <person name="Kema G.H.J."/>
            <person name="Lawrence C."/>
            <person name="Scott J.A."/>
            <person name="Spatafora J.W."/>
            <person name="Turgeon B.G."/>
            <person name="de Wit P.J.G.M."/>
            <person name="Zhong S."/>
            <person name="Goodwin S.B."/>
            <person name="Grigoriev I.V."/>
        </authorList>
    </citation>
    <scope>NUCLEOTIDE SEQUENCE [LARGE SCALE GENOMIC DNA]</scope>
    <source>
        <strain evidence="9 10">SO2202</strain>
    </source>
</reference>
<dbReference type="GeneID" id="27901948"/>
<comment type="subunit">
    <text evidence="1 7">Heterodimer with ALG14 to form a functional enzyme.</text>
</comment>
<accession>M3D8X4</accession>
<dbReference type="GO" id="GO:0004577">
    <property type="term" value="F:N-acetylglucosaminyldiphosphodolichol N-acetylglucosaminyltransferase activity"/>
    <property type="evidence" value="ECO:0007669"/>
    <property type="project" value="UniProtKB-EC"/>
</dbReference>
<evidence type="ECO:0000256" key="3">
    <source>
        <dbReference type="ARBA" id="ARBA00017468"/>
    </source>
</evidence>
<protein>
    <recommendedName>
        <fullName evidence="3 7">UDP-N-acetylglucosamine transferase subunit ALG13</fullName>
        <ecNumber evidence="2 7">2.4.1.141</ecNumber>
    </recommendedName>
    <alternativeName>
        <fullName evidence="5 7">Asparagine-linked glycosylation protein 13</fullName>
    </alternativeName>
</protein>
<evidence type="ECO:0000256" key="2">
    <source>
        <dbReference type="ARBA" id="ARBA00012614"/>
    </source>
</evidence>
<dbReference type="EMBL" id="KB456262">
    <property type="protein sequence ID" value="EMF14595.1"/>
    <property type="molecule type" value="Genomic_DNA"/>
</dbReference>
<comment type="function">
    <text evidence="4 7">Involved in protein N-glycosylation. Essential for the second step of the dolichol-linked oligosaccharide pathway.</text>
</comment>
<dbReference type="AlphaFoldDB" id="M3D8X4"/>
<evidence type="ECO:0000256" key="7">
    <source>
        <dbReference type="RuleBase" id="RU362128"/>
    </source>
</evidence>
<dbReference type="PANTHER" id="PTHR47043:SF1">
    <property type="entry name" value="UDP-N-ACETYLGLUCOSAMINE TRANSFERASE SUBUNIT ALG13"/>
    <property type="match status" value="1"/>
</dbReference>
<keyword evidence="10" id="KW-1185">Reference proteome</keyword>
<evidence type="ECO:0000256" key="4">
    <source>
        <dbReference type="ARBA" id="ARBA00024804"/>
    </source>
</evidence>
<dbReference type="eggNOG" id="KOG3349">
    <property type="taxonomic scope" value="Eukaryota"/>
</dbReference>
<keyword evidence="7" id="KW-0256">Endoplasmic reticulum</keyword>
<comment type="similarity">
    <text evidence="7">Belongs to the glycosyltransferase 28 family.</text>
</comment>
<evidence type="ECO:0000256" key="1">
    <source>
        <dbReference type="ARBA" id="ARBA00011198"/>
    </source>
</evidence>
<sequence length="194" mass="20934">MPSKTCFVTIGATASFGGLVRGVLQHDFLEALEKQGYTDLLVQYGKDGQELFDSCITAAKNSESGSFLRIAGFTIDKAGLAKYMKQAKGGNGNQEGVVISHAGSGTILDALRIQVPLIVVPNEELLDNHQVELAEALAEQEYVVHGSLGGLAPALNEAEQLRVRTRSWPPPNAGYMRQPKTLKSIIDDEMGYLE</sequence>
<dbReference type="Pfam" id="PF04101">
    <property type="entry name" value="Glyco_tran_28_C"/>
    <property type="match status" value="1"/>
</dbReference>
<keyword evidence="7" id="KW-0328">Glycosyltransferase</keyword>
<dbReference type="InterPro" id="IPR007235">
    <property type="entry name" value="Glyco_trans_28_C"/>
</dbReference>
<dbReference type="InterPro" id="IPR052474">
    <property type="entry name" value="UDP-GlcNAc_transferase"/>
</dbReference>
<name>M3D8X4_SPHMS</name>
<dbReference type="Gene3D" id="3.40.50.2000">
    <property type="entry name" value="Glycogen Phosphorylase B"/>
    <property type="match status" value="1"/>
</dbReference>
<dbReference type="RefSeq" id="XP_016762716.1">
    <property type="nucleotide sequence ID" value="XM_016904811.1"/>
</dbReference>
<dbReference type="PANTHER" id="PTHR47043">
    <property type="entry name" value="UDP-N-ACETYLGLUCOSAMINE TRANSFERASE SUBUNIT ALG13"/>
    <property type="match status" value="1"/>
</dbReference>
<proteinExistence type="inferred from homology"/>
<dbReference type="GO" id="GO:0006488">
    <property type="term" value="P:dolichol-linked oligosaccharide biosynthetic process"/>
    <property type="evidence" value="ECO:0007669"/>
    <property type="project" value="TreeGrafter"/>
</dbReference>
<comment type="subcellular location">
    <subcellularLocation>
        <location evidence="7">Endoplasmic reticulum</location>
    </subcellularLocation>
</comment>
<evidence type="ECO:0000256" key="5">
    <source>
        <dbReference type="ARBA" id="ARBA00032061"/>
    </source>
</evidence>
<evidence type="ECO:0000259" key="8">
    <source>
        <dbReference type="Pfam" id="PF04101"/>
    </source>
</evidence>
<dbReference type="EC" id="2.4.1.141" evidence="2 7"/>
<dbReference type="STRING" id="692275.M3D8X4"/>
<keyword evidence="7 9" id="KW-0808">Transferase</keyword>
<gene>
    <name evidence="7" type="primary">ALG13</name>
    <name evidence="9" type="ORF">SEPMUDRAFT_148261</name>
</gene>
<evidence type="ECO:0000313" key="10">
    <source>
        <dbReference type="Proteomes" id="UP000016931"/>
    </source>
</evidence>
<dbReference type="HOGENOM" id="CLU_085408_2_1_1"/>
<dbReference type="OMA" id="QYKFRPN"/>
<evidence type="ECO:0000313" key="9">
    <source>
        <dbReference type="EMBL" id="EMF14595.1"/>
    </source>
</evidence>
<dbReference type="GO" id="GO:0043541">
    <property type="term" value="C:UDP-N-acetylglucosamine transferase complex"/>
    <property type="evidence" value="ECO:0007669"/>
    <property type="project" value="TreeGrafter"/>
</dbReference>
<evidence type="ECO:0000256" key="6">
    <source>
        <dbReference type="ARBA" id="ARBA00048184"/>
    </source>
</evidence>
<dbReference type="Proteomes" id="UP000016931">
    <property type="component" value="Unassembled WGS sequence"/>
</dbReference>
<organism evidence="9 10">
    <name type="scientific">Sphaerulina musiva (strain SO2202)</name>
    <name type="common">Poplar stem canker fungus</name>
    <name type="synonym">Septoria musiva</name>
    <dbReference type="NCBI Taxonomy" id="692275"/>
    <lineage>
        <taxon>Eukaryota</taxon>
        <taxon>Fungi</taxon>
        <taxon>Dikarya</taxon>
        <taxon>Ascomycota</taxon>
        <taxon>Pezizomycotina</taxon>
        <taxon>Dothideomycetes</taxon>
        <taxon>Dothideomycetidae</taxon>
        <taxon>Mycosphaerellales</taxon>
        <taxon>Mycosphaerellaceae</taxon>
        <taxon>Sphaerulina</taxon>
    </lineage>
</organism>
<dbReference type="SUPFAM" id="SSF53756">
    <property type="entry name" value="UDP-Glycosyltransferase/glycogen phosphorylase"/>
    <property type="match status" value="1"/>
</dbReference>
<comment type="catalytic activity">
    <reaction evidence="6">
        <text>an N-acetyl-alpha-D-glucosaminyl-diphospho-di-trans,poly-cis-dolichol + UDP-N-acetyl-alpha-D-glucosamine = an N,N'-diacetylchitobiosyl-diphospho-di-trans,poly-cis-dolichol + UDP + H(+)</text>
        <dbReference type="Rhea" id="RHEA:23380"/>
        <dbReference type="Rhea" id="RHEA-COMP:19507"/>
        <dbReference type="Rhea" id="RHEA-COMP:19510"/>
        <dbReference type="ChEBI" id="CHEBI:15378"/>
        <dbReference type="ChEBI" id="CHEBI:57269"/>
        <dbReference type="ChEBI" id="CHEBI:57705"/>
        <dbReference type="ChEBI" id="CHEBI:58223"/>
        <dbReference type="ChEBI" id="CHEBI:58427"/>
        <dbReference type="EC" id="2.4.1.141"/>
    </reaction>
</comment>